<name>A0A512RFM2_9BACT</name>
<organism evidence="2 3">
    <name type="scientific">Chitinophaga cymbidii</name>
    <dbReference type="NCBI Taxonomy" id="1096750"/>
    <lineage>
        <taxon>Bacteria</taxon>
        <taxon>Pseudomonadati</taxon>
        <taxon>Bacteroidota</taxon>
        <taxon>Chitinophagia</taxon>
        <taxon>Chitinophagales</taxon>
        <taxon>Chitinophagaceae</taxon>
        <taxon>Chitinophaga</taxon>
    </lineage>
</organism>
<dbReference type="RefSeq" id="WP_146857960.1">
    <property type="nucleotide sequence ID" value="NZ_BKAU01000001.1"/>
</dbReference>
<dbReference type="InterPro" id="IPR022276">
    <property type="entry name" value="Conjug_transposon_TraK"/>
</dbReference>
<dbReference type="NCBIfam" id="TIGR03781">
    <property type="entry name" value="Bac_Flav_CT_K"/>
    <property type="match status" value="1"/>
</dbReference>
<keyword evidence="1" id="KW-0812">Transmembrane</keyword>
<gene>
    <name evidence="2" type="ORF">CCY01nite_07550</name>
</gene>
<feature type="transmembrane region" description="Helical" evidence="1">
    <location>
        <begin position="17"/>
        <end position="37"/>
    </location>
</feature>
<dbReference type="EMBL" id="BKAU01000001">
    <property type="protein sequence ID" value="GEP94495.1"/>
    <property type="molecule type" value="Genomic_DNA"/>
</dbReference>
<accession>A0A512RFM2</accession>
<dbReference type="AlphaFoldDB" id="A0A512RFM2"/>
<reference evidence="2 3" key="1">
    <citation type="submission" date="2019-07" db="EMBL/GenBank/DDBJ databases">
        <title>Whole genome shotgun sequence of Chitinophaga cymbidii NBRC 109752.</title>
        <authorList>
            <person name="Hosoyama A."/>
            <person name="Uohara A."/>
            <person name="Ohji S."/>
            <person name="Ichikawa N."/>
        </authorList>
    </citation>
    <scope>NUCLEOTIDE SEQUENCE [LARGE SCALE GENOMIC DNA]</scope>
    <source>
        <strain evidence="2 3">NBRC 109752</strain>
    </source>
</reference>
<dbReference type="OrthoDB" id="1039148at2"/>
<sequence length="205" mass="24143">MFQQFRNIESAFKLSRIVAIVAIICSVLFSVFTVWFYQEIIREKDNSVFIIANGKLFEAFAEERGKYWPIETKDHVKTFHHYFFTLHPDDAVIKKNINKALYLADHSATNEYKNLRESGYYSSLISANISQEIECEHIEVNLDKTPWYFRYTGKQRIVRATTITIRTLVTEGYIRMTQPSDNNPHGLMIERWRVLENTDISTSKR</sequence>
<keyword evidence="1" id="KW-0472">Membrane</keyword>
<keyword evidence="3" id="KW-1185">Reference proteome</keyword>
<dbReference type="Proteomes" id="UP000321436">
    <property type="component" value="Unassembled WGS sequence"/>
</dbReference>
<comment type="caution">
    <text evidence="2">The sequence shown here is derived from an EMBL/GenBank/DDBJ whole genome shotgun (WGS) entry which is preliminary data.</text>
</comment>
<proteinExistence type="predicted"/>
<evidence type="ECO:0000313" key="3">
    <source>
        <dbReference type="Proteomes" id="UP000321436"/>
    </source>
</evidence>
<evidence type="ECO:0000313" key="2">
    <source>
        <dbReference type="EMBL" id="GEP94495.1"/>
    </source>
</evidence>
<keyword evidence="1" id="KW-1133">Transmembrane helix</keyword>
<protein>
    <submittedName>
        <fullName evidence="2">Conjugative transposon protein TraK</fullName>
    </submittedName>
</protein>
<evidence type="ECO:0000256" key="1">
    <source>
        <dbReference type="SAM" id="Phobius"/>
    </source>
</evidence>